<feature type="binding site" evidence="3">
    <location>
        <position position="13"/>
    </location>
    <ligand>
        <name>a divalent metal cation</name>
        <dbReference type="ChEBI" id="CHEBI:60240"/>
    </ligand>
</feature>
<dbReference type="GO" id="GO:0004341">
    <property type="term" value="F:gluconolactonase activity"/>
    <property type="evidence" value="ECO:0007669"/>
    <property type="project" value="TreeGrafter"/>
</dbReference>
<dbReference type="AlphaFoldDB" id="A0A8G0ZUV4"/>
<feature type="binding site" evidence="3">
    <location>
        <position position="96"/>
    </location>
    <ligand>
        <name>substrate</name>
    </ligand>
</feature>
<comment type="cofactor">
    <cofactor evidence="3">
        <name>Zn(2+)</name>
        <dbReference type="ChEBI" id="CHEBI:29105"/>
    </cofactor>
    <text evidence="3">Binds 1 divalent metal cation per subunit.</text>
</comment>
<evidence type="ECO:0000256" key="1">
    <source>
        <dbReference type="ARBA" id="ARBA00008853"/>
    </source>
</evidence>
<keyword evidence="3" id="KW-0862">Zinc</keyword>
<dbReference type="PRINTS" id="PR01790">
    <property type="entry name" value="SMP30FAMILY"/>
</dbReference>
<evidence type="ECO:0000256" key="2">
    <source>
        <dbReference type="PIRSR" id="PIRSR605511-1"/>
    </source>
</evidence>
<sequence length="287" mass="31416">MTVFDDRVCELGEGPFWHPLRGQLFWFDILGRRLMCRGAEGAREWVFPEMVSAAGVIDRDELLVASETALFRFNLETGARRDVVGLEADDPATRSNDGRADPMGGFWIGTMGKVEGPDEPKRGSIYRFFKGELRRLYTGFGVTNSISFSPDGRVACFSDTPSHRVMRVALDPDGWPAGEPEVFLDFTEEMLLPDGAVMDAEGVLWLAFWEGARVAAYGPDGRFLKAVPFPAPHTTCPAFGGADLTTLFCTSARVGLSEAERPSWPQGGMTFAAEGVAKGQPVPLVRL</sequence>
<organism evidence="5 6">
    <name type="scientific">Neotabrizicola shimadae</name>
    <dbReference type="NCBI Taxonomy" id="2807096"/>
    <lineage>
        <taxon>Bacteria</taxon>
        <taxon>Pseudomonadati</taxon>
        <taxon>Pseudomonadota</taxon>
        <taxon>Alphaproteobacteria</taxon>
        <taxon>Rhodobacterales</taxon>
        <taxon>Paracoccaceae</taxon>
        <taxon>Neotabrizicola</taxon>
    </lineage>
</organism>
<dbReference type="InterPro" id="IPR011042">
    <property type="entry name" value="6-blade_b-propeller_TolB-like"/>
</dbReference>
<dbReference type="InterPro" id="IPR005511">
    <property type="entry name" value="SMP-30"/>
</dbReference>
<feature type="binding site" evidence="3">
    <location>
        <position position="144"/>
    </location>
    <ligand>
        <name>a divalent metal cation</name>
        <dbReference type="ChEBI" id="CHEBI:60240"/>
    </ligand>
</feature>
<dbReference type="SUPFAM" id="SSF63829">
    <property type="entry name" value="Calcium-dependent phosphotriesterase"/>
    <property type="match status" value="1"/>
</dbReference>
<dbReference type="PANTHER" id="PTHR10907">
    <property type="entry name" value="REGUCALCIN"/>
    <property type="match status" value="1"/>
</dbReference>
<dbReference type="PANTHER" id="PTHR10907:SF47">
    <property type="entry name" value="REGUCALCIN"/>
    <property type="match status" value="1"/>
</dbReference>
<dbReference type="InterPro" id="IPR013658">
    <property type="entry name" value="SGL"/>
</dbReference>
<evidence type="ECO:0000256" key="3">
    <source>
        <dbReference type="PIRSR" id="PIRSR605511-2"/>
    </source>
</evidence>
<dbReference type="RefSeq" id="WP_220661281.1">
    <property type="nucleotide sequence ID" value="NZ_CP069370.1"/>
</dbReference>
<feature type="domain" description="SMP-30/Gluconolactonase/LRE-like region" evidence="4">
    <location>
        <begin position="11"/>
        <end position="253"/>
    </location>
</feature>
<gene>
    <name evidence="5" type="ORF">JO391_15115</name>
</gene>
<dbReference type="GO" id="GO:0005509">
    <property type="term" value="F:calcium ion binding"/>
    <property type="evidence" value="ECO:0007669"/>
    <property type="project" value="TreeGrafter"/>
</dbReference>
<proteinExistence type="inferred from homology"/>
<dbReference type="GO" id="GO:0019853">
    <property type="term" value="P:L-ascorbic acid biosynthetic process"/>
    <property type="evidence" value="ECO:0007669"/>
    <property type="project" value="TreeGrafter"/>
</dbReference>
<keyword evidence="6" id="KW-1185">Reference proteome</keyword>
<evidence type="ECO:0000313" key="5">
    <source>
        <dbReference type="EMBL" id="QYZ69060.1"/>
    </source>
</evidence>
<accession>A0A8G0ZUV4</accession>
<dbReference type="Pfam" id="PF08450">
    <property type="entry name" value="SGL"/>
    <property type="match status" value="1"/>
</dbReference>
<feature type="binding site" evidence="3">
    <location>
        <position position="94"/>
    </location>
    <ligand>
        <name>substrate</name>
    </ligand>
</feature>
<evidence type="ECO:0000313" key="6">
    <source>
        <dbReference type="Proteomes" id="UP000826300"/>
    </source>
</evidence>
<dbReference type="Gene3D" id="2.120.10.30">
    <property type="entry name" value="TolB, C-terminal domain"/>
    <property type="match status" value="1"/>
</dbReference>
<dbReference type="EMBL" id="CP069370">
    <property type="protein sequence ID" value="QYZ69060.1"/>
    <property type="molecule type" value="Genomic_DNA"/>
</dbReference>
<feature type="active site" description="Proton donor/acceptor" evidence="2">
    <location>
        <position position="194"/>
    </location>
</feature>
<comment type="similarity">
    <text evidence="1">Belongs to the SMP-30/CGR1 family.</text>
</comment>
<dbReference type="Proteomes" id="UP000826300">
    <property type="component" value="Chromosome"/>
</dbReference>
<protein>
    <submittedName>
        <fullName evidence="5">SMP-30/gluconolactonase/LRE family protein</fullName>
    </submittedName>
</protein>
<reference evidence="5" key="1">
    <citation type="submission" date="2021-02" db="EMBL/GenBank/DDBJ databases">
        <title>Rhodobacter shimadae sp. nov., an aerobic anoxygenic phototrophic bacterium isolated from a hot spring.</title>
        <authorList>
            <person name="Muramatsu S."/>
            <person name="Haruta S."/>
            <person name="Hirose S."/>
            <person name="Hanada S."/>
        </authorList>
    </citation>
    <scope>NUCLEOTIDE SEQUENCE</scope>
    <source>
        <strain evidence="5">N10</strain>
    </source>
</reference>
<name>A0A8G0ZUV4_9RHOB</name>
<dbReference type="KEGG" id="nsm:JO391_15115"/>
<evidence type="ECO:0000259" key="4">
    <source>
        <dbReference type="Pfam" id="PF08450"/>
    </source>
</evidence>
<keyword evidence="3" id="KW-0479">Metal-binding</keyword>
<feature type="binding site" evidence="3">
    <location>
        <position position="194"/>
    </location>
    <ligand>
        <name>a divalent metal cation</name>
        <dbReference type="ChEBI" id="CHEBI:60240"/>
    </ligand>
</feature>